<dbReference type="PROSITE" id="PS00218">
    <property type="entry name" value="AMINO_ACID_PERMEASE_1"/>
    <property type="match status" value="1"/>
</dbReference>
<feature type="transmembrane region" description="Helical" evidence="8">
    <location>
        <begin position="476"/>
        <end position="496"/>
    </location>
</feature>
<keyword evidence="6 8" id="KW-0472">Membrane</keyword>
<keyword evidence="4" id="KW-0029">Amino-acid transport</keyword>
<evidence type="ECO:0000256" key="3">
    <source>
        <dbReference type="ARBA" id="ARBA00022692"/>
    </source>
</evidence>
<dbReference type="FunFam" id="1.20.1740.10:FF:000006">
    <property type="entry name" value="General amino acid permease"/>
    <property type="match status" value="1"/>
</dbReference>
<dbReference type="InterPro" id="IPR050524">
    <property type="entry name" value="APC_YAT"/>
</dbReference>
<dbReference type="EMBL" id="AMWN01000007">
    <property type="protein sequence ID" value="EXJ81570.1"/>
    <property type="molecule type" value="Genomic_DNA"/>
</dbReference>
<comment type="caution">
    <text evidence="10">The sequence shown here is derived from an EMBL/GenBank/DDBJ whole genome shotgun (WGS) entry which is preliminary data.</text>
</comment>
<dbReference type="RefSeq" id="XP_007726691.1">
    <property type="nucleotide sequence ID" value="XM_007728501.1"/>
</dbReference>
<feature type="transmembrane region" description="Helical" evidence="8">
    <location>
        <begin position="67"/>
        <end position="88"/>
    </location>
</feature>
<evidence type="ECO:0000256" key="8">
    <source>
        <dbReference type="SAM" id="Phobius"/>
    </source>
</evidence>
<gene>
    <name evidence="10" type="ORF">A1O1_07634</name>
</gene>
<evidence type="ECO:0000256" key="6">
    <source>
        <dbReference type="ARBA" id="ARBA00023136"/>
    </source>
</evidence>
<keyword evidence="11" id="KW-1185">Reference proteome</keyword>
<feature type="transmembrane region" description="Helical" evidence="8">
    <location>
        <begin position="271"/>
        <end position="291"/>
    </location>
</feature>
<dbReference type="InterPro" id="IPR004841">
    <property type="entry name" value="AA-permease/SLC12A_dom"/>
</dbReference>
<evidence type="ECO:0000256" key="7">
    <source>
        <dbReference type="SAM" id="MobiDB-lite"/>
    </source>
</evidence>
<keyword evidence="3 8" id="KW-0812">Transmembrane</keyword>
<feature type="transmembrane region" description="Helical" evidence="8">
    <location>
        <begin position="400"/>
        <end position="423"/>
    </location>
</feature>
<dbReference type="PANTHER" id="PTHR43341:SF9">
    <property type="entry name" value="DICARBOXYLIC AMINO ACID PERMEASE"/>
    <property type="match status" value="1"/>
</dbReference>
<dbReference type="AlphaFoldDB" id="W9XW43"/>
<organism evidence="10 11">
    <name type="scientific">Capronia coronata CBS 617.96</name>
    <dbReference type="NCBI Taxonomy" id="1182541"/>
    <lineage>
        <taxon>Eukaryota</taxon>
        <taxon>Fungi</taxon>
        <taxon>Dikarya</taxon>
        <taxon>Ascomycota</taxon>
        <taxon>Pezizomycotina</taxon>
        <taxon>Eurotiomycetes</taxon>
        <taxon>Chaetothyriomycetidae</taxon>
        <taxon>Chaetothyriales</taxon>
        <taxon>Herpotrichiellaceae</taxon>
        <taxon>Capronia</taxon>
    </lineage>
</organism>
<name>W9XW43_9EURO</name>
<dbReference type="OrthoDB" id="3900342at2759"/>
<evidence type="ECO:0000259" key="9">
    <source>
        <dbReference type="Pfam" id="PF00324"/>
    </source>
</evidence>
<dbReference type="eggNOG" id="KOG1286">
    <property type="taxonomic scope" value="Eukaryota"/>
</dbReference>
<dbReference type="PIRSF" id="PIRSF006060">
    <property type="entry name" value="AA_transporter"/>
    <property type="match status" value="1"/>
</dbReference>
<sequence length="543" mass="59753">MDEQTTKAPAQMEVSQMGTGSSREVDTHRELRRGLKRRHVSMFALACAVGTGLIIGSGTALTRGGPGSMLIAYILVGIAVFFIMTALGEMATFVPMSKGFSGYATRMVDPAFGFATGWNYYFHYIISIPSNLTAAGLIIQFWRPDLNVAIWITIFGVVIVAINVLHVQSFGESEFWFSIIKVLTMTVLILTCLIISLGGNPHHDRIGFRYWNAPGAFAQHLLTGNTGYFLGFWACMCQACFAYAGTEVVGMTFGEIPNPKKNIPHAVKQSFYRIVSFYVVGVFVLGMAVPYSNEQLVGATKHSTSAAASPFVVAITLAGINVFPDIINAALLVFVISAASSDIYCASRCVYGLAKDGQAPRILSRTLANGSPIIAVILSSLFILLGYMNTHKSTATVFQYFVSLMTVLAVLNWIAILLSYIAFRRALKVQGIAINQLPYIGILQPYGAYYALFISVVVVIFQGYNAFIPHFDATTFVLQYLGIVLFVGNVILWKIYKRTRRVRARDLDLVTGRQEIDAVEIELEEEKKGFVLKRMLEKVRSQA</sequence>
<feature type="transmembrane region" description="Helical" evidence="8">
    <location>
        <begin position="148"/>
        <end position="167"/>
    </location>
</feature>
<reference evidence="10 11" key="1">
    <citation type="submission" date="2013-03" db="EMBL/GenBank/DDBJ databases">
        <title>The Genome Sequence of Capronia coronata CBS 617.96.</title>
        <authorList>
            <consortium name="The Broad Institute Genomics Platform"/>
            <person name="Cuomo C."/>
            <person name="de Hoog S."/>
            <person name="Gorbushina A."/>
            <person name="Walker B."/>
            <person name="Young S.K."/>
            <person name="Zeng Q."/>
            <person name="Gargeya S."/>
            <person name="Fitzgerald M."/>
            <person name="Haas B."/>
            <person name="Abouelleil A."/>
            <person name="Allen A.W."/>
            <person name="Alvarado L."/>
            <person name="Arachchi H.M."/>
            <person name="Berlin A.M."/>
            <person name="Chapman S.B."/>
            <person name="Gainer-Dewar J."/>
            <person name="Goldberg J."/>
            <person name="Griggs A."/>
            <person name="Gujja S."/>
            <person name="Hansen M."/>
            <person name="Howarth C."/>
            <person name="Imamovic A."/>
            <person name="Ireland A."/>
            <person name="Larimer J."/>
            <person name="McCowan C."/>
            <person name="Murphy C."/>
            <person name="Pearson M."/>
            <person name="Poon T.W."/>
            <person name="Priest M."/>
            <person name="Roberts A."/>
            <person name="Saif S."/>
            <person name="Shea T."/>
            <person name="Sisk P."/>
            <person name="Sykes S."/>
            <person name="Wortman J."/>
            <person name="Nusbaum C."/>
            <person name="Birren B."/>
        </authorList>
    </citation>
    <scope>NUCLEOTIDE SEQUENCE [LARGE SCALE GENOMIC DNA]</scope>
    <source>
        <strain evidence="10 11">CBS 617.96</strain>
    </source>
</reference>
<evidence type="ECO:0000256" key="4">
    <source>
        <dbReference type="ARBA" id="ARBA00022970"/>
    </source>
</evidence>
<dbReference type="Proteomes" id="UP000019484">
    <property type="component" value="Unassembled WGS sequence"/>
</dbReference>
<evidence type="ECO:0000313" key="10">
    <source>
        <dbReference type="EMBL" id="EXJ81570.1"/>
    </source>
</evidence>
<evidence type="ECO:0000256" key="2">
    <source>
        <dbReference type="ARBA" id="ARBA00022448"/>
    </source>
</evidence>
<dbReference type="GO" id="GO:0015171">
    <property type="term" value="F:amino acid transmembrane transporter activity"/>
    <property type="evidence" value="ECO:0007669"/>
    <property type="project" value="TreeGrafter"/>
</dbReference>
<feature type="transmembrane region" description="Helical" evidence="8">
    <location>
        <begin position="121"/>
        <end position="142"/>
    </location>
</feature>
<feature type="transmembrane region" description="Helical" evidence="8">
    <location>
        <begin position="367"/>
        <end position="388"/>
    </location>
</feature>
<feature type="compositionally biased region" description="Polar residues" evidence="7">
    <location>
        <begin position="13"/>
        <end position="22"/>
    </location>
</feature>
<dbReference type="HOGENOM" id="CLU_007946_12_1_1"/>
<feature type="domain" description="Amino acid permease/ SLC12A" evidence="9">
    <location>
        <begin position="39"/>
        <end position="501"/>
    </location>
</feature>
<accession>W9XW43</accession>
<protein>
    <recommendedName>
        <fullName evidence="9">Amino acid permease/ SLC12A domain-containing protein</fullName>
    </recommendedName>
</protein>
<feature type="region of interest" description="Disordered" evidence="7">
    <location>
        <begin position="1"/>
        <end position="28"/>
    </location>
</feature>
<feature type="transmembrane region" description="Helical" evidence="8">
    <location>
        <begin position="40"/>
        <end position="61"/>
    </location>
</feature>
<keyword evidence="2" id="KW-0813">Transport</keyword>
<keyword evidence="5 8" id="KW-1133">Transmembrane helix</keyword>
<evidence type="ECO:0000256" key="5">
    <source>
        <dbReference type="ARBA" id="ARBA00022989"/>
    </source>
</evidence>
<dbReference type="InterPro" id="IPR004840">
    <property type="entry name" value="Amino_acid_permease_CS"/>
</dbReference>
<feature type="transmembrane region" description="Helical" evidence="8">
    <location>
        <begin position="179"/>
        <end position="199"/>
    </location>
</feature>
<dbReference type="PANTHER" id="PTHR43341">
    <property type="entry name" value="AMINO ACID PERMEASE"/>
    <property type="match status" value="1"/>
</dbReference>
<proteinExistence type="predicted"/>
<dbReference type="GO" id="GO:0016020">
    <property type="term" value="C:membrane"/>
    <property type="evidence" value="ECO:0007669"/>
    <property type="project" value="UniProtKB-SubCell"/>
</dbReference>
<dbReference type="STRING" id="1182541.W9XW43"/>
<comment type="subcellular location">
    <subcellularLocation>
        <location evidence="1">Membrane</location>
        <topology evidence="1">Multi-pass membrane protein</topology>
    </subcellularLocation>
</comment>
<feature type="transmembrane region" description="Helical" evidence="8">
    <location>
        <begin position="443"/>
        <end position="464"/>
    </location>
</feature>
<feature type="transmembrane region" description="Helical" evidence="8">
    <location>
        <begin position="228"/>
        <end position="250"/>
    </location>
</feature>
<dbReference type="Pfam" id="PF00324">
    <property type="entry name" value="AA_permease"/>
    <property type="match status" value="1"/>
</dbReference>
<evidence type="ECO:0000313" key="11">
    <source>
        <dbReference type="Proteomes" id="UP000019484"/>
    </source>
</evidence>
<evidence type="ECO:0000256" key="1">
    <source>
        <dbReference type="ARBA" id="ARBA00004141"/>
    </source>
</evidence>
<dbReference type="GeneID" id="19162490"/>
<dbReference type="Gene3D" id="1.20.1740.10">
    <property type="entry name" value="Amino acid/polyamine transporter I"/>
    <property type="match status" value="1"/>
</dbReference>